<evidence type="ECO:0000256" key="2">
    <source>
        <dbReference type="ARBA" id="ARBA00007069"/>
    </source>
</evidence>
<evidence type="ECO:0000256" key="5">
    <source>
        <dbReference type="ARBA" id="ARBA00022692"/>
    </source>
</evidence>
<comment type="subcellular location">
    <subcellularLocation>
        <location evidence="1 8">Cell membrane</location>
        <topology evidence="1 8">Multi-pass membrane protein</topology>
    </subcellularLocation>
</comment>
<dbReference type="PROSITE" id="PS50928">
    <property type="entry name" value="ABC_TM1"/>
    <property type="match status" value="1"/>
</dbReference>
<evidence type="ECO:0000259" key="9">
    <source>
        <dbReference type="PROSITE" id="PS50928"/>
    </source>
</evidence>
<dbReference type="SUPFAM" id="SSF161098">
    <property type="entry name" value="MetI-like"/>
    <property type="match status" value="1"/>
</dbReference>
<evidence type="ECO:0000256" key="4">
    <source>
        <dbReference type="ARBA" id="ARBA00022475"/>
    </source>
</evidence>
<keyword evidence="7 8" id="KW-0472">Membrane</keyword>
<dbReference type="InterPro" id="IPR035906">
    <property type="entry name" value="MetI-like_sf"/>
</dbReference>
<keyword evidence="4" id="KW-1003">Cell membrane</keyword>
<evidence type="ECO:0000313" key="10">
    <source>
        <dbReference type="EMBL" id="MCO5959646.1"/>
    </source>
</evidence>
<dbReference type="Proteomes" id="UP001155380">
    <property type="component" value="Unassembled WGS sequence"/>
</dbReference>
<feature type="transmembrane region" description="Helical" evidence="8">
    <location>
        <begin position="100"/>
        <end position="130"/>
    </location>
</feature>
<dbReference type="Gene3D" id="1.10.3720.10">
    <property type="entry name" value="MetI-like"/>
    <property type="match status" value="1"/>
</dbReference>
<name>A0AAJ1FKV0_9HYPH</name>
<dbReference type="RefSeq" id="WP_250913132.1">
    <property type="nucleotide sequence ID" value="NZ_JAMXLX010000010.1"/>
</dbReference>
<feature type="domain" description="ABC transmembrane type-1" evidence="9">
    <location>
        <begin position="67"/>
        <end position="257"/>
    </location>
</feature>
<feature type="transmembrane region" description="Helical" evidence="8">
    <location>
        <begin position="181"/>
        <end position="205"/>
    </location>
</feature>
<dbReference type="CDD" id="cd06261">
    <property type="entry name" value="TM_PBP2"/>
    <property type="match status" value="1"/>
</dbReference>
<evidence type="ECO:0000256" key="1">
    <source>
        <dbReference type="ARBA" id="ARBA00004651"/>
    </source>
</evidence>
<dbReference type="GO" id="GO:0055085">
    <property type="term" value="P:transmembrane transport"/>
    <property type="evidence" value="ECO:0007669"/>
    <property type="project" value="InterPro"/>
</dbReference>
<feature type="transmembrane region" description="Helical" evidence="8">
    <location>
        <begin position="136"/>
        <end position="160"/>
    </location>
</feature>
<sequence length="275" mass="30234">MTPQFSDNLIKWSLAAFLIVVFAFLYMPIVHILFASLSSRPNFPYPPEFNLASYVRLSTNTVYQSAFLNSLLLASCTAVLSTVLGFLATVGVLRFGGKRALFYAILFAAPLFVSEILLGISSMALYYLLFELQGNMLTAIIANTVHCFSFCFLIMAAMLYKYDWRMNEAAIVCGASPVRSFIEVMLPITWPGIMGSLITAFVLSLNGLDVSFYLLGATPTMPSVAWGALRYGVKPELYALSTLINLIIFALVLGLLVSIRLRQRAIGSGEASDQH</sequence>
<keyword evidence="6 8" id="KW-1133">Transmembrane helix</keyword>
<dbReference type="InterPro" id="IPR000515">
    <property type="entry name" value="MetI-like"/>
</dbReference>
<keyword evidence="3 8" id="KW-0813">Transport</keyword>
<dbReference type="Pfam" id="PF00528">
    <property type="entry name" value="BPD_transp_1"/>
    <property type="match status" value="1"/>
</dbReference>
<feature type="transmembrane region" description="Helical" evidence="8">
    <location>
        <begin position="237"/>
        <end position="259"/>
    </location>
</feature>
<proteinExistence type="inferred from homology"/>
<dbReference type="InterPro" id="IPR051789">
    <property type="entry name" value="Bact_Polyamine_Transport"/>
</dbReference>
<comment type="similarity">
    <text evidence="2">Belongs to the binding-protein-dependent transport system permease family. CysTW subfamily.</text>
</comment>
<feature type="transmembrane region" description="Helical" evidence="8">
    <location>
        <begin position="71"/>
        <end position="93"/>
    </location>
</feature>
<evidence type="ECO:0000256" key="8">
    <source>
        <dbReference type="RuleBase" id="RU363032"/>
    </source>
</evidence>
<evidence type="ECO:0000256" key="6">
    <source>
        <dbReference type="ARBA" id="ARBA00022989"/>
    </source>
</evidence>
<dbReference type="EMBL" id="JAMXLX010000010">
    <property type="protein sequence ID" value="MCO5959646.1"/>
    <property type="molecule type" value="Genomic_DNA"/>
</dbReference>
<comment type="caution">
    <text evidence="10">The sequence shown here is derived from an EMBL/GenBank/DDBJ whole genome shotgun (WGS) entry which is preliminary data.</text>
</comment>
<keyword evidence="5 8" id="KW-0812">Transmembrane</keyword>
<dbReference type="PANTHER" id="PTHR43848:SF2">
    <property type="entry name" value="PUTRESCINE TRANSPORT SYSTEM PERMEASE PROTEIN POTI"/>
    <property type="match status" value="1"/>
</dbReference>
<feature type="transmembrane region" description="Helical" evidence="8">
    <location>
        <begin position="12"/>
        <end position="34"/>
    </location>
</feature>
<dbReference type="GO" id="GO:0005886">
    <property type="term" value="C:plasma membrane"/>
    <property type="evidence" value="ECO:0007669"/>
    <property type="project" value="UniProtKB-SubCell"/>
</dbReference>
<evidence type="ECO:0000256" key="3">
    <source>
        <dbReference type="ARBA" id="ARBA00022448"/>
    </source>
</evidence>
<dbReference type="PANTHER" id="PTHR43848">
    <property type="entry name" value="PUTRESCINE TRANSPORT SYSTEM PERMEASE PROTEIN POTI"/>
    <property type="match status" value="1"/>
</dbReference>
<protein>
    <recommendedName>
        <fullName evidence="9">ABC transmembrane type-1 domain-containing protein</fullName>
    </recommendedName>
</protein>
<evidence type="ECO:0000256" key="7">
    <source>
        <dbReference type="ARBA" id="ARBA00023136"/>
    </source>
</evidence>
<accession>A0AAJ1FKV0</accession>
<reference evidence="10" key="1">
    <citation type="submission" date="2022-06" db="EMBL/GenBank/DDBJ databases">
        <authorList>
            <person name="Sun Q."/>
        </authorList>
    </citation>
    <scope>NUCLEOTIDE SEQUENCE</scope>
    <source>
        <strain evidence="10">S101</strain>
    </source>
</reference>
<dbReference type="AlphaFoldDB" id="A0AAJ1FKV0"/>
<evidence type="ECO:0000313" key="11">
    <source>
        <dbReference type="Proteomes" id="UP001155380"/>
    </source>
</evidence>
<gene>
    <name evidence="10" type="ORF">NBH21_22990</name>
</gene>
<organism evidence="10 11">
    <name type="scientific">Ciceribacter sichuanensis</name>
    <dbReference type="NCBI Taxonomy" id="2949647"/>
    <lineage>
        <taxon>Bacteria</taxon>
        <taxon>Pseudomonadati</taxon>
        <taxon>Pseudomonadota</taxon>
        <taxon>Alphaproteobacteria</taxon>
        <taxon>Hyphomicrobiales</taxon>
        <taxon>Rhizobiaceae</taxon>
        <taxon>Ciceribacter</taxon>
    </lineage>
</organism>